<dbReference type="AlphaFoldDB" id="A0A3B0UXW8"/>
<evidence type="ECO:0000313" key="1">
    <source>
        <dbReference type="EMBL" id="VAW35998.1"/>
    </source>
</evidence>
<name>A0A3B0UXW8_9ZZZZ</name>
<dbReference type="Gene3D" id="2.10.260.10">
    <property type="match status" value="1"/>
</dbReference>
<sequence>MKTHKKVSTWGNGLGLRLDSKVSKALNVKAGDQVSYDIKDGVLTVVPVKRKKVITEDYLIAGLHEQNCHSDLIPSLLSSEYEA</sequence>
<proteinExistence type="predicted"/>
<gene>
    <name evidence="1" type="ORF">MNBD_GAMMA01-2259</name>
</gene>
<organism evidence="1">
    <name type="scientific">hydrothermal vent metagenome</name>
    <dbReference type="NCBI Taxonomy" id="652676"/>
    <lineage>
        <taxon>unclassified sequences</taxon>
        <taxon>metagenomes</taxon>
        <taxon>ecological metagenomes</taxon>
    </lineage>
</organism>
<protein>
    <recommendedName>
        <fullName evidence="2">SpoVT-AbrB domain-containing protein</fullName>
    </recommendedName>
</protein>
<dbReference type="SUPFAM" id="SSF89447">
    <property type="entry name" value="AbrB/MazE/MraZ-like"/>
    <property type="match status" value="1"/>
</dbReference>
<accession>A0A3B0UXW8</accession>
<evidence type="ECO:0008006" key="2">
    <source>
        <dbReference type="Google" id="ProtNLM"/>
    </source>
</evidence>
<dbReference type="InterPro" id="IPR037914">
    <property type="entry name" value="SpoVT-AbrB_sf"/>
</dbReference>
<reference evidence="1" key="1">
    <citation type="submission" date="2018-06" db="EMBL/GenBank/DDBJ databases">
        <authorList>
            <person name="Zhirakovskaya E."/>
        </authorList>
    </citation>
    <scope>NUCLEOTIDE SEQUENCE</scope>
</reference>
<dbReference type="EMBL" id="UOEW01000124">
    <property type="protein sequence ID" value="VAW35998.1"/>
    <property type="molecule type" value="Genomic_DNA"/>
</dbReference>